<proteinExistence type="predicted"/>
<keyword evidence="3 8" id="KW-0418">Kinase</keyword>
<dbReference type="CDD" id="cd14014">
    <property type="entry name" value="STKc_PknB_like"/>
    <property type="match status" value="1"/>
</dbReference>
<keyword evidence="2 5" id="KW-0547">Nucleotide-binding</keyword>
<evidence type="ECO:0000313" key="9">
    <source>
        <dbReference type="Proteomes" id="UP001356095"/>
    </source>
</evidence>
<evidence type="ECO:0000256" key="3">
    <source>
        <dbReference type="ARBA" id="ARBA00022777"/>
    </source>
</evidence>
<dbReference type="PROSITE" id="PS50011">
    <property type="entry name" value="PROTEIN_KINASE_DOM"/>
    <property type="match status" value="1"/>
</dbReference>
<dbReference type="PROSITE" id="PS00108">
    <property type="entry name" value="PROTEIN_KINASE_ST"/>
    <property type="match status" value="1"/>
</dbReference>
<comment type="caution">
    <text evidence="8">The sequence shown here is derived from an EMBL/GenBank/DDBJ whole genome shotgun (WGS) entry which is preliminary data.</text>
</comment>
<dbReference type="PANTHER" id="PTHR43289:SF34">
    <property type="entry name" value="SERINE_THREONINE-PROTEIN KINASE YBDM-RELATED"/>
    <property type="match status" value="1"/>
</dbReference>
<feature type="compositionally biased region" description="Pro residues" evidence="6">
    <location>
        <begin position="1"/>
        <end position="18"/>
    </location>
</feature>
<evidence type="ECO:0000256" key="1">
    <source>
        <dbReference type="ARBA" id="ARBA00022679"/>
    </source>
</evidence>
<dbReference type="InterPro" id="IPR017441">
    <property type="entry name" value="Protein_kinase_ATP_BS"/>
</dbReference>
<dbReference type="RefSeq" id="WP_330090164.1">
    <property type="nucleotide sequence ID" value="NZ_JAUZMY010000003.1"/>
</dbReference>
<dbReference type="PROSITE" id="PS00107">
    <property type="entry name" value="PROTEIN_KINASE_ATP"/>
    <property type="match status" value="1"/>
</dbReference>
<evidence type="ECO:0000256" key="4">
    <source>
        <dbReference type="ARBA" id="ARBA00022840"/>
    </source>
</evidence>
<feature type="compositionally biased region" description="Gly residues" evidence="6">
    <location>
        <begin position="365"/>
        <end position="391"/>
    </location>
</feature>
<organism evidence="8 9">
    <name type="scientific">Nocardiopsis codii</name>
    <dbReference type="NCBI Taxonomy" id="3065942"/>
    <lineage>
        <taxon>Bacteria</taxon>
        <taxon>Bacillati</taxon>
        <taxon>Actinomycetota</taxon>
        <taxon>Actinomycetes</taxon>
        <taxon>Streptosporangiales</taxon>
        <taxon>Nocardiopsidaceae</taxon>
        <taxon>Nocardiopsis</taxon>
    </lineage>
</organism>
<accession>A0ABU7K276</accession>
<dbReference type="Gene3D" id="3.30.200.20">
    <property type="entry name" value="Phosphorylase Kinase, domain 1"/>
    <property type="match status" value="1"/>
</dbReference>
<evidence type="ECO:0000256" key="5">
    <source>
        <dbReference type="PROSITE-ProRule" id="PRU10141"/>
    </source>
</evidence>
<keyword evidence="4 5" id="KW-0067">ATP-binding</keyword>
<evidence type="ECO:0000256" key="2">
    <source>
        <dbReference type="ARBA" id="ARBA00022741"/>
    </source>
</evidence>
<evidence type="ECO:0000259" key="7">
    <source>
        <dbReference type="PROSITE" id="PS50011"/>
    </source>
</evidence>
<dbReference type="GO" id="GO:0004674">
    <property type="term" value="F:protein serine/threonine kinase activity"/>
    <property type="evidence" value="ECO:0007669"/>
    <property type="project" value="UniProtKB-EC"/>
</dbReference>
<dbReference type="InterPro" id="IPR008271">
    <property type="entry name" value="Ser/Thr_kinase_AS"/>
</dbReference>
<dbReference type="EMBL" id="JAUZMY010000003">
    <property type="protein sequence ID" value="MEE2036350.1"/>
    <property type="molecule type" value="Genomic_DNA"/>
</dbReference>
<keyword evidence="9" id="KW-1185">Reference proteome</keyword>
<protein>
    <submittedName>
        <fullName evidence="8">Serine/threonine-protein kinase</fullName>
        <ecNumber evidence="8">2.7.11.1</ecNumber>
    </submittedName>
</protein>
<dbReference type="Proteomes" id="UP001356095">
    <property type="component" value="Unassembled WGS sequence"/>
</dbReference>
<dbReference type="InterPro" id="IPR000719">
    <property type="entry name" value="Prot_kinase_dom"/>
</dbReference>
<reference evidence="8 9" key="1">
    <citation type="submission" date="2023-08" db="EMBL/GenBank/DDBJ databases">
        <authorList>
            <person name="Girao M."/>
            <person name="Carvalho M.F."/>
        </authorList>
    </citation>
    <scope>NUCLEOTIDE SEQUENCE [LARGE SCALE GENOMIC DNA]</scope>
    <source>
        <strain evidence="8 9">CT-R113</strain>
    </source>
</reference>
<evidence type="ECO:0000313" key="8">
    <source>
        <dbReference type="EMBL" id="MEE2036350.1"/>
    </source>
</evidence>
<dbReference type="SUPFAM" id="SSF56112">
    <property type="entry name" value="Protein kinase-like (PK-like)"/>
    <property type="match status" value="1"/>
</dbReference>
<sequence length="586" mass="59787">MSAPPSPAGHGPVPPPLPEGVAPLAAGEPDRVGPFRLVGRLGAGGMGVVYAALDDDDNRVAVKCVHRTFAADPDFRSRFAREVSLVRRVRAACVPRFLGADTEADLPWLASEYVPGLTLDAHVRARGALTGPHLTAFACGVAEALGAVHAEGVVHRDLKPGNVILAPDGPKVLDFGIARAVEETALTRTGGLVGTPGWIAPEQYLGQDAGPHSDMFAWAGLVAFAATGRGPFGAGGPDVMASRILSDPPELDGVPADLRGLLARALDKDPGGRPDAAGAMAATAALLREGPGTADADGADRAMGRAWSGVSAEPGGGIELWRAHAPRRRPWAVRHRTPLAVASAAVALVVLAGTGAGYLAAGEGAGEGPGQGGEDPAGGTGTTSAGAGPGDASGQLDGAPAAYRDLYENGSVVVEPSSEAPVLTRTLVPEGGDGEPLDQLSITFASDGGFSNDWMAMAATVEYLPDFGEIQLRTSDFGWVDEIRPEHGSLEFERQGAGLAYVLSPRNPTVELPMIGIEGIRTRAVYYLPSDVADAEGRVAVDYSGGFCLHAADGGATFPGGSPFGPHDLSPVDGVLANSCVHRGGA</sequence>
<dbReference type="SMART" id="SM00220">
    <property type="entry name" value="S_TKc"/>
    <property type="match status" value="1"/>
</dbReference>
<dbReference type="Gene3D" id="1.10.510.10">
    <property type="entry name" value="Transferase(Phosphotransferase) domain 1"/>
    <property type="match status" value="1"/>
</dbReference>
<dbReference type="PANTHER" id="PTHR43289">
    <property type="entry name" value="MITOGEN-ACTIVATED PROTEIN KINASE KINASE KINASE 20-RELATED"/>
    <property type="match status" value="1"/>
</dbReference>
<keyword evidence="1 8" id="KW-0808">Transferase</keyword>
<gene>
    <name evidence="8" type="ORF">Q8791_03835</name>
</gene>
<dbReference type="InterPro" id="IPR011009">
    <property type="entry name" value="Kinase-like_dom_sf"/>
</dbReference>
<evidence type="ECO:0000256" key="6">
    <source>
        <dbReference type="SAM" id="MobiDB-lite"/>
    </source>
</evidence>
<dbReference type="EC" id="2.7.11.1" evidence="8"/>
<dbReference type="Pfam" id="PF00069">
    <property type="entry name" value="Pkinase"/>
    <property type="match status" value="1"/>
</dbReference>
<feature type="region of interest" description="Disordered" evidence="6">
    <location>
        <begin position="1"/>
        <end position="25"/>
    </location>
</feature>
<feature type="region of interest" description="Disordered" evidence="6">
    <location>
        <begin position="365"/>
        <end position="398"/>
    </location>
</feature>
<name>A0ABU7K276_9ACTN</name>
<feature type="binding site" evidence="5">
    <location>
        <position position="63"/>
    </location>
    <ligand>
        <name>ATP</name>
        <dbReference type="ChEBI" id="CHEBI:30616"/>
    </ligand>
</feature>
<feature type="domain" description="Protein kinase" evidence="7">
    <location>
        <begin position="35"/>
        <end position="287"/>
    </location>
</feature>